<reference evidence="3" key="4">
    <citation type="submission" date="2017-11" db="EMBL/GenBank/DDBJ databases">
        <title>Complete genome sequence of Serratia sp. ATCC 39006.</title>
        <authorList>
            <person name="Hampton H.G."/>
            <person name="Jackson S.A."/>
            <person name="Jauregui R."/>
            <person name="Poulter G.T.M."/>
            <person name="Salmond G.P.C."/>
            <person name="Fineran P.C."/>
        </authorList>
    </citation>
    <scope>NUCLEOTIDE SEQUENCE</scope>
    <source>
        <strain evidence="3">ATCC 39006</strain>
    </source>
</reference>
<evidence type="ECO:0000313" key="2">
    <source>
        <dbReference type="EMBL" id="AUH01336.1"/>
    </source>
</evidence>
<dbReference type="KEGG" id="serq:CWC46_16910"/>
<evidence type="ECO:0000313" key="5">
    <source>
        <dbReference type="Proteomes" id="UP000233778"/>
    </source>
</evidence>
<dbReference type="Proteomes" id="UP000017700">
    <property type="component" value="Chromosome"/>
</dbReference>
<dbReference type="EMBL" id="CP025085">
    <property type="protein sequence ID" value="AUH01336.1"/>
    <property type="molecule type" value="Genomic_DNA"/>
</dbReference>
<name>A0A2I5T9W2_SERS3</name>
<dbReference type="EMBL" id="CP025084">
    <property type="protein sequence ID" value="AUH05657.1"/>
    <property type="molecule type" value="Genomic_DNA"/>
</dbReference>
<reference evidence="2 5" key="3">
    <citation type="submission" date="2017-11" db="EMBL/GenBank/DDBJ databases">
        <title>Complete genome sequence of Serratia sp. ATCC 39006 LacA.</title>
        <authorList>
            <person name="Hampton H.G."/>
            <person name="Jackson S.A."/>
            <person name="Jauregui R."/>
            <person name="Poulter G.T.M."/>
            <person name="Salmond G.P.C."/>
            <person name="Fineran P.C."/>
        </authorList>
    </citation>
    <scope>NUCLEOTIDE SEQUENCE [LARGE SCALE GENOMIC DNA]</scope>
    <source>
        <strain evidence="2 5">ATCC 39006</strain>
    </source>
</reference>
<reference evidence="3" key="2">
    <citation type="submission" date="2013-09" db="EMBL/GenBank/DDBJ databases">
        <authorList>
            <person name="Wang G."/>
            <person name="Yang Y."/>
            <person name="Su Y."/>
        </authorList>
    </citation>
    <scope>NUCLEOTIDE SEQUENCE</scope>
    <source>
        <strain evidence="3">ATCC 39006</strain>
    </source>
</reference>
<feature type="transmembrane region" description="Helical" evidence="1">
    <location>
        <begin position="140"/>
        <end position="166"/>
    </location>
</feature>
<keyword evidence="4" id="KW-1185">Reference proteome</keyword>
<evidence type="ECO:0000256" key="1">
    <source>
        <dbReference type="SAM" id="Phobius"/>
    </source>
</evidence>
<keyword evidence="1" id="KW-1133">Transmembrane helix</keyword>
<organism evidence="3 4">
    <name type="scientific">Serratia sp. (strain ATCC 39006)</name>
    <name type="common">Prodigiosinella confusarubida</name>
    <dbReference type="NCBI Taxonomy" id="104623"/>
    <lineage>
        <taxon>Bacteria</taxon>
        <taxon>Pseudomonadati</taxon>
        <taxon>Pseudomonadota</taxon>
        <taxon>Gammaproteobacteria</taxon>
        <taxon>Enterobacterales</taxon>
        <taxon>Pectobacteriaceae</taxon>
        <taxon>Prodigiosinella</taxon>
    </lineage>
</organism>
<reference evidence="3 4" key="1">
    <citation type="journal article" date="2013" name="Genome Announc.">
        <title>Draft genome sequence of Serratia sp. strain ATCC 39006, a model bacterium for analysis of the biosynthesis and regulation of prodigiosin, a carbapenem, and gas vesicles.</title>
        <authorList>
            <person name="Fineran P.C."/>
            <person name="Iglesias Cans M.C."/>
            <person name="Ramsay J.P."/>
            <person name="Wilf N.M."/>
            <person name="Cossyleon D."/>
            <person name="McNeil M.B."/>
            <person name="Williamson N.R."/>
            <person name="Monson R.E."/>
            <person name="Becher S.A."/>
            <person name="Stanton J.A."/>
            <person name="Brugger K."/>
            <person name="Brown S.D."/>
            <person name="Salmond G.P."/>
        </authorList>
    </citation>
    <scope>NUCLEOTIDE SEQUENCE [LARGE SCALE GENOMIC DNA]</scope>
    <source>
        <strain evidence="3">ATCC 39006</strain>
        <strain evidence="4">ATCC 39006 / SC 11482</strain>
    </source>
</reference>
<dbReference type="KEGG" id="sera:Ser39006_016910"/>
<feature type="transmembrane region" description="Helical" evidence="1">
    <location>
        <begin position="109"/>
        <end position="128"/>
    </location>
</feature>
<protein>
    <submittedName>
        <fullName evidence="3">Uncharacterized protein</fullName>
    </submittedName>
</protein>
<dbReference type="AlphaFoldDB" id="A0A2I5T9W2"/>
<keyword evidence="1" id="KW-0472">Membrane</keyword>
<dbReference type="Proteomes" id="UP000233778">
    <property type="component" value="Chromosome"/>
</dbReference>
<dbReference type="RefSeq" id="WP_021015368.1">
    <property type="nucleotide sequence ID" value="NZ_CP025084.1"/>
</dbReference>
<evidence type="ECO:0000313" key="3">
    <source>
        <dbReference type="EMBL" id="AUH05657.1"/>
    </source>
</evidence>
<proteinExistence type="predicted"/>
<evidence type="ECO:0000313" key="4">
    <source>
        <dbReference type="Proteomes" id="UP000017700"/>
    </source>
</evidence>
<accession>A0A2I5T9W2</accession>
<sequence length="170" mass="18887">MTENNKVALSVDFSPVKIGLALVFLMILMNIFLGILFGVHEDFFQNYIHAGIAAHPSLFTDPAKDQSIIWRWVERAHFHAGGIAAFVLGMITITALTDMSNLRKQVTSILMGLSFFYPMAWFAMFFYAPQIGRAAAHHTLLVEIFVKVGVGGLGLGMLSLLLWLFLPAKK</sequence>
<feature type="transmembrane region" description="Helical" evidence="1">
    <location>
        <begin position="76"/>
        <end position="97"/>
    </location>
</feature>
<keyword evidence="1" id="KW-0812">Transmembrane</keyword>
<feature type="transmembrane region" description="Helical" evidence="1">
    <location>
        <begin position="20"/>
        <end position="39"/>
    </location>
</feature>
<dbReference type="OrthoDB" id="7069278at2"/>
<gene>
    <name evidence="2" type="ORF">CWC46_16910</name>
    <name evidence="3" type="ORF">Ser39006_016910</name>
</gene>